<comment type="subcellular location">
    <subcellularLocation>
        <location evidence="1">Membrane</location>
        <topology evidence="1">Multi-pass membrane protein</topology>
    </subcellularLocation>
</comment>
<accession>A0A380TLY5</accession>
<name>A0A380TLY5_9ZZZZ</name>
<feature type="transmembrane region" description="Helical" evidence="5">
    <location>
        <begin position="78"/>
        <end position="100"/>
    </location>
</feature>
<dbReference type="GO" id="GO:0005886">
    <property type="term" value="C:plasma membrane"/>
    <property type="evidence" value="ECO:0007669"/>
    <property type="project" value="TreeGrafter"/>
</dbReference>
<proteinExistence type="predicted"/>
<organism evidence="6">
    <name type="scientific">metagenome</name>
    <dbReference type="NCBI Taxonomy" id="256318"/>
    <lineage>
        <taxon>unclassified sequences</taxon>
        <taxon>metagenomes</taxon>
    </lineage>
</organism>
<evidence type="ECO:0000256" key="1">
    <source>
        <dbReference type="ARBA" id="ARBA00004141"/>
    </source>
</evidence>
<protein>
    <recommendedName>
        <fullName evidence="7">DUF423 domain-containing protein</fullName>
    </recommendedName>
</protein>
<keyword evidence="4 5" id="KW-0472">Membrane</keyword>
<reference evidence="6" key="1">
    <citation type="submission" date="2018-07" db="EMBL/GenBank/DDBJ databases">
        <authorList>
            <person name="Quirk P.G."/>
            <person name="Krulwich T.A."/>
        </authorList>
    </citation>
    <scope>NUCLEOTIDE SEQUENCE</scope>
</reference>
<keyword evidence="3 5" id="KW-1133">Transmembrane helix</keyword>
<keyword evidence="2 5" id="KW-0812">Transmembrane</keyword>
<evidence type="ECO:0000256" key="5">
    <source>
        <dbReference type="SAM" id="Phobius"/>
    </source>
</evidence>
<dbReference type="Pfam" id="PF04241">
    <property type="entry name" value="DUF423"/>
    <property type="match status" value="1"/>
</dbReference>
<gene>
    <name evidence="6" type="ORF">DF3PB_820010</name>
</gene>
<feature type="transmembrane region" description="Helical" evidence="5">
    <location>
        <begin position="12"/>
        <end position="32"/>
    </location>
</feature>
<evidence type="ECO:0008006" key="7">
    <source>
        <dbReference type="Google" id="ProtNLM"/>
    </source>
</evidence>
<dbReference type="InterPro" id="IPR006696">
    <property type="entry name" value="DUF423"/>
</dbReference>
<evidence type="ECO:0000256" key="4">
    <source>
        <dbReference type="ARBA" id="ARBA00023136"/>
    </source>
</evidence>
<dbReference type="AlphaFoldDB" id="A0A380TLY5"/>
<feature type="transmembrane region" description="Helical" evidence="5">
    <location>
        <begin position="112"/>
        <end position="133"/>
    </location>
</feature>
<evidence type="ECO:0000256" key="3">
    <source>
        <dbReference type="ARBA" id="ARBA00022989"/>
    </source>
</evidence>
<dbReference type="PANTHER" id="PTHR43461:SF1">
    <property type="entry name" value="TRANSMEMBRANE PROTEIN 256"/>
    <property type="match status" value="1"/>
</dbReference>
<evidence type="ECO:0000313" key="6">
    <source>
        <dbReference type="EMBL" id="SUS08714.1"/>
    </source>
</evidence>
<sequence>MVSKTGLTRPAVVWILLAALNGLLSVAAGAFSRHGMLDAGSREMIAIGSQYQMTHALALFAVAWLATQSDLPWVSPVHVAGAAFALGILMFSGSLYWLGITGDVPVRGAAPVGGFLLMVGWIAVAVAAVRGYLVLDCSSCHVPSDRS</sequence>
<feature type="transmembrane region" description="Helical" evidence="5">
    <location>
        <begin position="44"/>
        <end position="66"/>
    </location>
</feature>
<dbReference type="EMBL" id="UIDG01000637">
    <property type="protein sequence ID" value="SUS08714.1"/>
    <property type="molecule type" value="Genomic_DNA"/>
</dbReference>
<dbReference type="PANTHER" id="PTHR43461">
    <property type="entry name" value="TRANSMEMBRANE PROTEIN 256"/>
    <property type="match status" value="1"/>
</dbReference>
<evidence type="ECO:0000256" key="2">
    <source>
        <dbReference type="ARBA" id="ARBA00022692"/>
    </source>
</evidence>